<reference evidence="7 8" key="1">
    <citation type="journal article" date="2018" name="BMC Genomics">
        <title>Genomic comparison of Trypanosoma conorhini and Trypanosoma rangeli to Trypanosoma cruzi strains of high and low virulence.</title>
        <authorList>
            <person name="Bradwell K.R."/>
            <person name="Koparde V.N."/>
            <person name="Matveyev A.V."/>
            <person name="Serrano M.G."/>
            <person name="Alves J.M."/>
            <person name="Parikh H."/>
            <person name="Huang B."/>
            <person name="Lee V."/>
            <person name="Espinosa-Alvarez O."/>
            <person name="Ortiz P.A."/>
            <person name="Costa-Martins A.G."/>
            <person name="Teixeira M.M."/>
            <person name="Buck G.A."/>
        </authorList>
    </citation>
    <scope>NUCLEOTIDE SEQUENCE [LARGE SCALE GENOMIC DNA]</scope>
    <source>
        <strain evidence="7 8">025E</strain>
    </source>
</reference>
<dbReference type="SUPFAM" id="SSF57850">
    <property type="entry name" value="RING/U-box"/>
    <property type="match status" value="1"/>
</dbReference>
<sequence length="482" mass="52528">MASGDPNAAAAGDGMCGICFTSIHPADNPRGRLNSCNHIFCAYCIKEWARSTNVCPHCKARFTRIFTVDAAGAEEVTKVRRRNYKLWEEDEGEAEEGEGEASENNGGDSRASASSLLVCDVCGQSDNAVRMIICDRRQCSNTVHLDCINLSERPAEYFCSECTLLRAPAPAAVTSASDAVAPSLALPATVEGTAVNDEPPPPEADDADQAPPVTVPPAPAPPCRTSARKVSVAPPAWLQAAVERSPRPQPESQRRVPAAMQTSSNSSAPPTSAVAREAGGSGGPSLALPVEDDELHRSAQTAMQQFLQRQAQQEHHTRLRRQRKVEDPLYGLALPWSPAQRSKRPRGGDNLPSGRAEAADVLNPESRRREEEALARRMALELLPILRRNRLLQENRLSLGDNGSILVASSPSEAVRARRERDLYTEAMAEGRRMARERMEAKLIDARLRKERLLRVQAQRESAALAKLARIVASRRVKPRPS</sequence>
<feature type="region of interest" description="Disordered" evidence="5">
    <location>
        <begin position="192"/>
        <end position="228"/>
    </location>
</feature>
<dbReference type="RefSeq" id="XP_029228205.1">
    <property type="nucleotide sequence ID" value="XM_029371661.1"/>
</dbReference>
<dbReference type="InterPro" id="IPR001841">
    <property type="entry name" value="Znf_RING"/>
</dbReference>
<feature type="compositionally biased region" description="Acidic residues" evidence="5">
    <location>
        <begin position="89"/>
        <end position="101"/>
    </location>
</feature>
<dbReference type="PROSITE" id="PS50089">
    <property type="entry name" value="ZF_RING_2"/>
    <property type="match status" value="1"/>
</dbReference>
<dbReference type="PROSITE" id="PS01359">
    <property type="entry name" value="ZF_PHD_1"/>
    <property type="match status" value="1"/>
</dbReference>
<evidence type="ECO:0000256" key="4">
    <source>
        <dbReference type="PROSITE-ProRule" id="PRU00175"/>
    </source>
</evidence>
<dbReference type="InterPro" id="IPR019786">
    <property type="entry name" value="Zinc_finger_PHD-type_CS"/>
</dbReference>
<dbReference type="InterPro" id="IPR017907">
    <property type="entry name" value="Znf_RING_CS"/>
</dbReference>
<keyword evidence="8" id="KW-1185">Reference proteome</keyword>
<feature type="region of interest" description="Disordered" evidence="5">
    <location>
        <begin position="241"/>
        <end position="289"/>
    </location>
</feature>
<evidence type="ECO:0000313" key="7">
    <source>
        <dbReference type="EMBL" id="RNF17564.1"/>
    </source>
</evidence>
<evidence type="ECO:0000259" key="6">
    <source>
        <dbReference type="PROSITE" id="PS50089"/>
    </source>
</evidence>
<organism evidence="7 8">
    <name type="scientific">Trypanosoma conorhini</name>
    <dbReference type="NCBI Taxonomy" id="83891"/>
    <lineage>
        <taxon>Eukaryota</taxon>
        <taxon>Discoba</taxon>
        <taxon>Euglenozoa</taxon>
        <taxon>Kinetoplastea</taxon>
        <taxon>Metakinetoplastina</taxon>
        <taxon>Trypanosomatida</taxon>
        <taxon>Trypanosomatidae</taxon>
        <taxon>Trypanosoma</taxon>
    </lineage>
</organism>
<dbReference type="SUPFAM" id="SSF57903">
    <property type="entry name" value="FYVE/PHD zinc finger"/>
    <property type="match status" value="1"/>
</dbReference>
<comment type="caution">
    <text evidence="7">The sequence shown here is derived from an EMBL/GenBank/DDBJ whole genome shotgun (WGS) entry which is preliminary data.</text>
</comment>
<dbReference type="GeneID" id="40318366"/>
<keyword evidence="1" id="KW-0479">Metal-binding</keyword>
<feature type="region of interest" description="Disordered" evidence="5">
    <location>
        <begin position="89"/>
        <end position="109"/>
    </location>
</feature>
<dbReference type="Gene3D" id="3.30.40.10">
    <property type="entry name" value="Zinc/RING finger domain, C3HC4 (zinc finger)"/>
    <property type="match status" value="2"/>
</dbReference>
<proteinExistence type="predicted"/>
<dbReference type="InterPro" id="IPR011011">
    <property type="entry name" value="Znf_FYVE_PHD"/>
</dbReference>
<dbReference type="Pfam" id="PF13639">
    <property type="entry name" value="zf-RING_2"/>
    <property type="match status" value="1"/>
</dbReference>
<dbReference type="InterPro" id="IPR001965">
    <property type="entry name" value="Znf_PHD"/>
</dbReference>
<dbReference type="Pfam" id="PF00628">
    <property type="entry name" value="PHD"/>
    <property type="match status" value="1"/>
</dbReference>
<feature type="compositionally biased region" description="Low complexity" evidence="5">
    <location>
        <begin position="262"/>
        <end position="273"/>
    </location>
</feature>
<dbReference type="OrthoDB" id="1935339at2759"/>
<keyword evidence="2 4" id="KW-0863">Zinc-finger</keyword>
<dbReference type="SMART" id="SM00249">
    <property type="entry name" value="PHD"/>
    <property type="match status" value="1"/>
</dbReference>
<dbReference type="Proteomes" id="UP000284403">
    <property type="component" value="Unassembled WGS sequence"/>
</dbReference>
<evidence type="ECO:0000256" key="1">
    <source>
        <dbReference type="ARBA" id="ARBA00022723"/>
    </source>
</evidence>
<gene>
    <name evidence="7" type="ORF">Tco025E_04755</name>
</gene>
<evidence type="ECO:0000313" key="8">
    <source>
        <dbReference type="Proteomes" id="UP000284403"/>
    </source>
</evidence>
<feature type="compositionally biased region" description="Pro residues" evidence="5">
    <location>
        <begin position="213"/>
        <end position="222"/>
    </location>
</feature>
<evidence type="ECO:0000256" key="5">
    <source>
        <dbReference type="SAM" id="MobiDB-lite"/>
    </source>
</evidence>
<accession>A0A3S5ITE0</accession>
<feature type="domain" description="RING-type" evidence="6">
    <location>
        <begin position="16"/>
        <end position="59"/>
    </location>
</feature>
<name>A0A3S5ITE0_9TRYP</name>
<feature type="region of interest" description="Disordered" evidence="5">
    <location>
        <begin position="306"/>
        <end position="325"/>
    </location>
</feature>
<dbReference type="InterPro" id="IPR013083">
    <property type="entry name" value="Znf_RING/FYVE/PHD"/>
</dbReference>
<dbReference type="PROSITE" id="PS00518">
    <property type="entry name" value="ZF_RING_1"/>
    <property type="match status" value="1"/>
</dbReference>
<dbReference type="AlphaFoldDB" id="A0A3S5ITE0"/>
<dbReference type="EMBL" id="MKKU01000257">
    <property type="protein sequence ID" value="RNF17564.1"/>
    <property type="molecule type" value="Genomic_DNA"/>
</dbReference>
<dbReference type="GO" id="GO:0008270">
    <property type="term" value="F:zinc ion binding"/>
    <property type="evidence" value="ECO:0007669"/>
    <property type="project" value="UniProtKB-KW"/>
</dbReference>
<keyword evidence="3" id="KW-0862">Zinc</keyword>
<dbReference type="PANTHER" id="PTHR47177">
    <property type="entry name" value="F18C1.6 PROTEIN"/>
    <property type="match status" value="1"/>
</dbReference>
<dbReference type="PANTHER" id="PTHR47177:SF3">
    <property type="entry name" value="F18C1.6 PROTEIN"/>
    <property type="match status" value="1"/>
</dbReference>
<feature type="region of interest" description="Disordered" evidence="5">
    <location>
        <begin position="333"/>
        <end position="368"/>
    </location>
</feature>
<evidence type="ECO:0000256" key="2">
    <source>
        <dbReference type="ARBA" id="ARBA00022771"/>
    </source>
</evidence>
<protein>
    <submittedName>
        <fullName evidence="7">PHD and RING finger domain-containing protein 1-like</fullName>
    </submittedName>
</protein>
<evidence type="ECO:0000256" key="3">
    <source>
        <dbReference type="ARBA" id="ARBA00022833"/>
    </source>
</evidence>
<dbReference type="SMART" id="SM00184">
    <property type="entry name" value="RING"/>
    <property type="match status" value="2"/>
</dbReference>
<dbReference type="InterPro" id="IPR019787">
    <property type="entry name" value="Znf_PHD-finger"/>
</dbReference>